<evidence type="ECO:0000313" key="1">
    <source>
        <dbReference type="EMBL" id="KAL0466311.1"/>
    </source>
</evidence>
<keyword evidence="2" id="KW-1185">Reference proteome</keyword>
<proteinExistence type="predicted"/>
<sequence>MVKVKVSLDRSAKKKTWMSCECYGVRNPSIRTKHSGCNVEYVSSAQQKSRFHSDCRGLELELEMEMDHYHLPATARHGDHMGNVISTPTHRPNKQRQRCLGGYRKHTKKYYPTRRRIPNGKTKMPRRLVLTSSSIRHAHELTVRARQGLGETDLLMDTTQAGLTQATRTHIHYLISAL</sequence>
<organism evidence="1 2">
    <name type="scientific">Neurospora intermedia</name>
    <dbReference type="NCBI Taxonomy" id="5142"/>
    <lineage>
        <taxon>Eukaryota</taxon>
        <taxon>Fungi</taxon>
        <taxon>Dikarya</taxon>
        <taxon>Ascomycota</taxon>
        <taxon>Pezizomycotina</taxon>
        <taxon>Sordariomycetes</taxon>
        <taxon>Sordariomycetidae</taxon>
        <taxon>Sordariales</taxon>
        <taxon>Sordariaceae</taxon>
        <taxon>Neurospora</taxon>
    </lineage>
</organism>
<dbReference type="EMBL" id="JAVLET010000013">
    <property type="protein sequence ID" value="KAL0466311.1"/>
    <property type="molecule type" value="Genomic_DNA"/>
</dbReference>
<dbReference type="Proteomes" id="UP001451303">
    <property type="component" value="Unassembled WGS sequence"/>
</dbReference>
<evidence type="ECO:0000313" key="2">
    <source>
        <dbReference type="Proteomes" id="UP001451303"/>
    </source>
</evidence>
<accession>A0ABR3D3P6</accession>
<gene>
    <name evidence="1" type="ORF">QR685DRAFT_600662</name>
</gene>
<name>A0ABR3D3P6_NEUIN</name>
<reference evidence="1 2" key="1">
    <citation type="submission" date="2023-09" db="EMBL/GenBank/DDBJ databases">
        <title>Multi-omics analysis of a traditional fermented food reveals byproduct-associated fungal strains for waste-to-food upcycling.</title>
        <authorList>
            <consortium name="Lawrence Berkeley National Laboratory"/>
            <person name="Rekdal V.M."/>
            <person name="Villalobos-Escobedo J.M."/>
            <person name="Rodriguez-Valeron N."/>
            <person name="Garcia M.O."/>
            <person name="Vasquez D.P."/>
            <person name="Damayanti I."/>
            <person name="Sorensen P.M."/>
            <person name="Baidoo E.E."/>
            <person name="De Carvalho A.C."/>
            <person name="Riley R."/>
            <person name="Lipzen A."/>
            <person name="He G."/>
            <person name="Yan M."/>
            <person name="Haridas S."/>
            <person name="Daum C."/>
            <person name="Yoshinaga Y."/>
            <person name="Ng V."/>
            <person name="Grigoriev I.V."/>
            <person name="Munk R."/>
            <person name="Nuraida L."/>
            <person name="Wijaya C.H."/>
            <person name="Morales P.-C."/>
            <person name="Keasling J.D."/>
        </authorList>
    </citation>
    <scope>NUCLEOTIDE SEQUENCE [LARGE SCALE GENOMIC DNA]</scope>
    <source>
        <strain evidence="1 2">FGSC 2613</strain>
    </source>
</reference>
<protein>
    <submittedName>
        <fullName evidence="1">Uncharacterized protein</fullName>
    </submittedName>
</protein>
<comment type="caution">
    <text evidence="1">The sequence shown here is derived from an EMBL/GenBank/DDBJ whole genome shotgun (WGS) entry which is preliminary data.</text>
</comment>